<reference evidence="3 4" key="1">
    <citation type="journal article" date="2019" name="Appl. Microbiol. Biotechnol.">
        <title>Genome sequence of Isaria javanica and comparative genome analysis insights into family S53 peptidase evolution in fungal entomopathogens.</title>
        <authorList>
            <person name="Lin R."/>
            <person name="Zhang X."/>
            <person name="Xin B."/>
            <person name="Zou M."/>
            <person name="Gao Y."/>
            <person name="Qin F."/>
            <person name="Hu Q."/>
            <person name="Xie B."/>
            <person name="Cheng X."/>
        </authorList>
    </citation>
    <scope>NUCLEOTIDE SEQUENCE [LARGE SCALE GENOMIC DNA]</scope>
    <source>
        <strain evidence="3 4">IJ1G</strain>
    </source>
</reference>
<protein>
    <submittedName>
        <fullName evidence="3">Uncharacterized protein</fullName>
    </submittedName>
</protein>
<keyword evidence="2" id="KW-0472">Membrane</keyword>
<dbReference type="EMBL" id="SPUK01000026">
    <property type="protein sequence ID" value="TQV90520.1"/>
    <property type="molecule type" value="Genomic_DNA"/>
</dbReference>
<feature type="region of interest" description="Disordered" evidence="1">
    <location>
        <begin position="151"/>
        <end position="172"/>
    </location>
</feature>
<feature type="transmembrane region" description="Helical" evidence="2">
    <location>
        <begin position="105"/>
        <end position="123"/>
    </location>
</feature>
<feature type="transmembrane region" description="Helical" evidence="2">
    <location>
        <begin position="42"/>
        <end position="65"/>
    </location>
</feature>
<dbReference type="AlphaFoldDB" id="A0A545UM43"/>
<evidence type="ECO:0000256" key="1">
    <source>
        <dbReference type="SAM" id="MobiDB-lite"/>
    </source>
</evidence>
<keyword evidence="2" id="KW-1133">Transmembrane helix</keyword>
<organism evidence="3 4">
    <name type="scientific">Cordyceps javanica</name>
    <dbReference type="NCBI Taxonomy" id="43265"/>
    <lineage>
        <taxon>Eukaryota</taxon>
        <taxon>Fungi</taxon>
        <taxon>Dikarya</taxon>
        <taxon>Ascomycota</taxon>
        <taxon>Pezizomycotina</taxon>
        <taxon>Sordariomycetes</taxon>
        <taxon>Hypocreomycetidae</taxon>
        <taxon>Hypocreales</taxon>
        <taxon>Cordycipitaceae</taxon>
        <taxon>Cordyceps</taxon>
    </lineage>
</organism>
<name>A0A545UM43_9HYPO</name>
<accession>A0A545UM43</accession>
<comment type="caution">
    <text evidence="3">The sequence shown here is derived from an EMBL/GenBank/DDBJ whole genome shotgun (WGS) entry which is preliminary data.</text>
</comment>
<keyword evidence="4" id="KW-1185">Reference proteome</keyword>
<keyword evidence="2" id="KW-0812">Transmembrane</keyword>
<evidence type="ECO:0000313" key="3">
    <source>
        <dbReference type="EMBL" id="TQV90520.1"/>
    </source>
</evidence>
<proteinExistence type="predicted"/>
<evidence type="ECO:0000256" key="2">
    <source>
        <dbReference type="SAM" id="Phobius"/>
    </source>
</evidence>
<dbReference type="Proteomes" id="UP000315783">
    <property type="component" value="Unassembled WGS sequence"/>
</dbReference>
<gene>
    <name evidence="3" type="ORF">IF1G_10843</name>
</gene>
<sequence>MSSTGNSRSSRRPISPCLVSLAEMSLHKIFALTAAFRERHPVYIPLCQLILAAVTFYCAIVISHYDPTFTPTPRAAAVRSLPDDADSTTPYCKTGARESLKGLDALLIVSASLTSSLLPFILHHRSEKRTNSRGCRKLHPTACFVLAQPYSSSLSSPSGSVYSPSTSCIRKT</sequence>
<evidence type="ECO:0000313" key="4">
    <source>
        <dbReference type="Proteomes" id="UP000315783"/>
    </source>
</evidence>